<keyword evidence="1" id="KW-1133">Transmembrane helix</keyword>
<gene>
    <name evidence="2" type="ORF">NESM_000355900</name>
</gene>
<accession>A0AAW0EM76</accession>
<evidence type="ECO:0000313" key="2">
    <source>
        <dbReference type="EMBL" id="KAK7194397.1"/>
    </source>
</evidence>
<protein>
    <submittedName>
        <fullName evidence="2">Uncharacterized protein</fullName>
    </submittedName>
</protein>
<keyword evidence="1" id="KW-0812">Transmembrane</keyword>
<dbReference type="EMBL" id="JAECZO010000036">
    <property type="protein sequence ID" value="KAK7194397.1"/>
    <property type="molecule type" value="Genomic_DNA"/>
</dbReference>
<feature type="transmembrane region" description="Helical" evidence="1">
    <location>
        <begin position="253"/>
        <end position="270"/>
    </location>
</feature>
<organism evidence="2 3">
    <name type="scientific">Novymonas esmeraldas</name>
    <dbReference type="NCBI Taxonomy" id="1808958"/>
    <lineage>
        <taxon>Eukaryota</taxon>
        <taxon>Discoba</taxon>
        <taxon>Euglenozoa</taxon>
        <taxon>Kinetoplastea</taxon>
        <taxon>Metakinetoplastina</taxon>
        <taxon>Trypanosomatida</taxon>
        <taxon>Trypanosomatidae</taxon>
        <taxon>Novymonas</taxon>
    </lineage>
</organism>
<feature type="transmembrane region" description="Helical" evidence="1">
    <location>
        <begin position="213"/>
        <end position="232"/>
    </location>
</feature>
<dbReference type="Proteomes" id="UP001430356">
    <property type="component" value="Unassembled WGS sequence"/>
</dbReference>
<feature type="transmembrane region" description="Helical" evidence="1">
    <location>
        <begin position="337"/>
        <end position="354"/>
    </location>
</feature>
<keyword evidence="3" id="KW-1185">Reference proteome</keyword>
<dbReference type="AlphaFoldDB" id="A0AAW0EM76"/>
<reference evidence="2 3" key="1">
    <citation type="journal article" date="2021" name="MBio">
        <title>A New Model Trypanosomatid, Novymonas esmeraldas: Genomic Perception of Its 'Candidatus Pandoraea novymonadis' Endosymbiont.</title>
        <authorList>
            <person name="Zakharova A."/>
            <person name="Saura A."/>
            <person name="Butenko A."/>
            <person name="Podesvova L."/>
            <person name="Warmusova S."/>
            <person name="Kostygov A.Y."/>
            <person name="Nenarokova A."/>
            <person name="Lukes J."/>
            <person name="Opperdoes F.R."/>
            <person name="Yurchenko V."/>
        </authorList>
    </citation>
    <scope>NUCLEOTIDE SEQUENCE [LARGE SCALE GENOMIC DNA]</scope>
    <source>
        <strain evidence="2 3">E262AT.01</strain>
    </source>
</reference>
<evidence type="ECO:0000256" key="1">
    <source>
        <dbReference type="SAM" id="Phobius"/>
    </source>
</evidence>
<keyword evidence="1" id="KW-0472">Membrane</keyword>
<sequence>MYARTTPLMRGFLFSRKKKDMQCMLEEHFWSLTRYRIFPFFAGLDFAGNVILFGSYRKQSFGGWTAVTLGAPGSTNSTFLSSDMTAVNVLEDGYPMHFKASRKLHAFVAEERRRWQEKSDAAKKTQAAAMAAAAKGKADGQTSAEAAAAATGAAEPNSGRGAGIGVEIPPEQMAAYDNDQQFRDMLAIKCSQPRFYTTHLRISRLATNAYKCLYFYLWAVFVSLIVQGYLMFRAWVNAPAREGLKNIEEHVLHIPRLLFSGCVYGLVWLVRTAQPVIDPVVNALTEVFPQVNWGAASAESLASRAMHLADDTHPAAKERKREEAQQQLQTEKERRVWWTRVLMVLLAIFSVLCIL</sequence>
<name>A0AAW0EM76_9TRYP</name>
<comment type="caution">
    <text evidence="2">The sequence shown here is derived from an EMBL/GenBank/DDBJ whole genome shotgun (WGS) entry which is preliminary data.</text>
</comment>
<evidence type="ECO:0000313" key="3">
    <source>
        <dbReference type="Proteomes" id="UP001430356"/>
    </source>
</evidence>
<proteinExistence type="predicted"/>